<dbReference type="RefSeq" id="WP_380896926.1">
    <property type="nucleotide sequence ID" value="NZ_JBHTKY010000017.1"/>
</dbReference>
<dbReference type="PANTHER" id="PTHR43464">
    <property type="entry name" value="METHYLTRANSFERASE"/>
    <property type="match status" value="1"/>
</dbReference>
<name>A0ABW3RME7_9SPHI</name>
<keyword evidence="3" id="KW-1185">Reference proteome</keyword>
<sequence>MNDQDNYKEINKKLWNEKTKAHVDTEFYDNKGFLAGKNSLNPVEVNLLGDIKGKKILHLQCHFGQDTLSMARLGAQTTGLDLSDQAIEIAKNLNSQLGLNSEFICSDVYDAPDSLNEQFDIVFTSYGTIGWLPDLDKWAAVINRCLKPGGKLVFVEFHPVVWMFDYDFTKFNYSYFNDGAIIETNEGTYADRKADISTKEVSWNHPLSEVFQGLIKNNMSIESFEEFDYSPYNCFNNTIEIEPNKFQIKGLQGIIPMLYAITAVKK</sequence>
<dbReference type="GO" id="GO:0032259">
    <property type="term" value="P:methylation"/>
    <property type="evidence" value="ECO:0007669"/>
    <property type="project" value="UniProtKB-KW"/>
</dbReference>
<dbReference type="CDD" id="cd02440">
    <property type="entry name" value="AdoMet_MTases"/>
    <property type="match status" value="1"/>
</dbReference>
<dbReference type="InterPro" id="IPR029063">
    <property type="entry name" value="SAM-dependent_MTases_sf"/>
</dbReference>
<dbReference type="Pfam" id="PF13649">
    <property type="entry name" value="Methyltransf_25"/>
    <property type="match status" value="1"/>
</dbReference>
<keyword evidence="2" id="KW-0489">Methyltransferase</keyword>
<gene>
    <name evidence="2" type="ORF">ACFQ2C_12055</name>
</gene>
<evidence type="ECO:0000313" key="3">
    <source>
        <dbReference type="Proteomes" id="UP001597205"/>
    </source>
</evidence>
<evidence type="ECO:0000259" key="1">
    <source>
        <dbReference type="Pfam" id="PF13649"/>
    </source>
</evidence>
<feature type="domain" description="Methyltransferase" evidence="1">
    <location>
        <begin position="56"/>
        <end position="150"/>
    </location>
</feature>
<dbReference type="Gene3D" id="3.40.50.150">
    <property type="entry name" value="Vaccinia Virus protein VP39"/>
    <property type="match status" value="1"/>
</dbReference>
<dbReference type="EMBL" id="JBHTKY010000017">
    <property type="protein sequence ID" value="MFD1166341.1"/>
    <property type="molecule type" value="Genomic_DNA"/>
</dbReference>
<dbReference type="SUPFAM" id="SSF53335">
    <property type="entry name" value="S-adenosyl-L-methionine-dependent methyltransferases"/>
    <property type="match status" value="1"/>
</dbReference>
<protein>
    <submittedName>
        <fullName evidence="2">Class I SAM-dependent methyltransferase</fullName>
        <ecNumber evidence="2">2.1.1.-</ecNumber>
    </submittedName>
</protein>
<dbReference type="InterPro" id="IPR041698">
    <property type="entry name" value="Methyltransf_25"/>
</dbReference>
<dbReference type="EC" id="2.1.1.-" evidence="2"/>
<accession>A0ABW3RME7</accession>
<organism evidence="2 3">
    <name type="scientific">Sphingobacterium daejeonense</name>
    <dbReference type="NCBI Taxonomy" id="371142"/>
    <lineage>
        <taxon>Bacteria</taxon>
        <taxon>Pseudomonadati</taxon>
        <taxon>Bacteroidota</taxon>
        <taxon>Sphingobacteriia</taxon>
        <taxon>Sphingobacteriales</taxon>
        <taxon>Sphingobacteriaceae</taxon>
        <taxon>Sphingobacterium</taxon>
    </lineage>
</organism>
<reference evidence="3" key="1">
    <citation type="journal article" date="2019" name="Int. J. Syst. Evol. Microbiol.">
        <title>The Global Catalogue of Microorganisms (GCM) 10K type strain sequencing project: providing services to taxonomists for standard genome sequencing and annotation.</title>
        <authorList>
            <consortium name="The Broad Institute Genomics Platform"/>
            <consortium name="The Broad Institute Genome Sequencing Center for Infectious Disease"/>
            <person name="Wu L."/>
            <person name="Ma J."/>
        </authorList>
    </citation>
    <scope>NUCLEOTIDE SEQUENCE [LARGE SCALE GENOMIC DNA]</scope>
    <source>
        <strain evidence="3">CCUG 52468</strain>
    </source>
</reference>
<evidence type="ECO:0000313" key="2">
    <source>
        <dbReference type="EMBL" id="MFD1166341.1"/>
    </source>
</evidence>
<comment type="caution">
    <text evidence="2">The sequence shown here is derived from an EMBL/GenBank/DDBJ whole genome shotgun (WGS) entry which is preliminary data.</text>
</comment>
<proteinExistence type="predicted"/>
<keyword evidence="2" id="KW-0808">Transferase</keyword>
<dbReference type="Proteomes" id="UP001597205">
    <property type="component" value="Unassembled WGS sequence"/>
</dbReference>
<dbReference type="GO" id="GO:0008168">
    <property type="term" value="F:methyltransferase activity"/>
    <property type="evidence" value="ECO:0007669"/>
    <property type="project" value="UniProtKB-KW"/>
</dbReference>
<dbReference type="PANTHER" id="PTHR43464:SF82">
    <property type="entry name" value="METHYLTRANSFERASE DOMAIN-CONTAINING PROTEIN"/>
    <property type="match status" value="1"/>
</dbReference>